<comment type="caution">
    <text evidence="1">The sequence shown here is derived from an EMBL/GenBank/DDBJ whole genome shotgun (WGS) entry which is preliminary data.</text>
</comment>
<name>A0A9D4KXE6_DREPO</name>
<accession>A0A9D4KXE6</accession>
<protein>
    <submittedName>
        <fullName evidence="1">Uncharacterized protein</fullName>
    </submittedName>
</protein>
<sequence>MATFSSFDDDKIVMNVATVSKTVTKNDTERNTDSEKVGYTCCMSRLHPGTEVACEKSGTPGANFNDLVKTNQEPRKWVIDTVKDRFLKVINIRSLY</sequence>
<reference evidence="1" key="1">
    <citation type="journal article" date="2019" name="bioRxiv">
        <title>The Genome of the Zebra Mussel, Dreissena polymorpha: A Resource for Invasive Species Research.</title>
        <authorList>
            <person name="McCartney M.A."/>
            <person name="Auch B."/>
            <person name="Kono T."/>
            <person name="Mallez S."/>
            <person name="Zhang Y."/>
            <person name="Obille A."/>
            <person name="Becker A."/>
            <person name="Abrahante J.E."/>
            <person name="Garbe J."/>
            <person name="Badalamenti J.P."/>
            <person name="Herman A."/>
            <person name="Mangelson H."/>
            <person name="Liachko I."/>
            <person name="Sullivan S."/>
            <person name="Sone E.D."/>
            <person name="Koren S."/>
            <person name="Silverstein K.A.T."/>
            <person name="Beckman K.B."/>
            <person name="Gohl D.M."/>
        </authorList>
    </citation>
    <scope>NUCLEOTIDE SEQUENCE</scope>
    <source>
        <strain evidence="1">Duluth1</strain>
        <tissue evidence="1">Whole animal</tissue>
    </source>
</reference>
<reference evidence="1" key="2">
    <citation type="submission" date="2020-11" db="EMBL/GenBank/DDBJ databases">
        <authorList>
            <person name="McCartney M.A."/>
            <person name="Auch B."/>
            <person name="Kono T."/>
            <person name="Mallez S."/>
            <person name="Becker A."/>
            <person name="Gohl D.M."/>
            <person name="Silverstein K.A.T."/>
            <person name="Koren S."/>
            <person name="Bechman K.B."/>
            <person name="Herman A."/>
            <person name="Abrahante J.E."/>
            <person name="Garbe J."/>
        </authorList>
    </citation>
    <scope>NUCLEOTIDE SEQUENCE</scope>
    <source>
        <strain evidence="1">Duluth1</strain>
        <tissue evidence="1">Whole animal</tissue>
    </source>
</reference>
<evidence type="ECO:0000313" key="1">
    <source>
        <dbReference type="EMBL" id="KAH3847686.1"/>
    </source>
</evidence>
<dbReference type="EMBL" id="JAIWYP010000003">
    <property type="protein sequence ID" value="KAH3847686.1"/>
    <property type="molecule type" value="Genomic_DNA"/>
</dbReference>
<dbReference type="AlphaFoldDB" id="A0A9D4KXE6"/>
<gene>
    <name evidence="1" type="ORF">DPMN_090017</name>
</gene>
<organism evidence="1 2">
    <name type="scientific">Dreissena polymorpha</name>
    <name type="common">Zebra mussel</name>
    <name type="synonym">Mytilus polymorpha</name>
    <dbReference type="NCBI Taxonomy" id="45954"/>
    <lineage>
        <taxon>Eukaryota</taxon>
        <taxon>Metazoa</taxon>
        <taxon>Spiralia</taxon>
        <taxon>Lophotrochozoa</taxon>
        <taxon>Mollusca</taxon>
        <taxon>Bivalvia</taxon>
        <taxon>Autobranchia</taxon>
        <taxon>Heteroconchia</taxon>
        <taxon>Euheterodonta</taxon>
        <taxon>Imparidentia</taxon>
        <taxon>Neoheterodontei</taxon>
        <taxon>Myida</taxon>
        <taxon>Dreissenoidea</taxon>
        <taxon>Dreissenidae</taxon>
        <taxon>Dreissena</taxon>
    </lineage>
</organism>
<evidence type="ECO:0000313" key="2">
    <source>
        <dbReference type="Proteomes" id="UP000828390"/>
    </source>
</evidence>
<keyword evidence="2" id="KW-1185">Reference proteome</keyword>
<proteinExistence type="predicted"/>
<dbReference type="Proteomes" id="UP000828390">
    <property type="component" value="Unassembled WGS sequence"/>
</dbReference>